<keyword evidence="4" id="KW-1185">Reference proteome</keyword>
<gene>
    <name evidence="3" type="ORF">LTR25_006048</name>
</gene>
<evidence type="ECO:0000256" key="1">
    <source>
        <dbReference type="SAM" id="MobiDB-lite"/>
    </source>
</evidence>
<dbReference type="GO" id="GO:0004806">
    <property type="term" value="F:triacylglycerol lipase activity"/>
    <property type="evidence" value="ECO:0007669"/>
    <property type="project" value="TreeGrafter"/>
</dbReference>
<dbReference type="InterPro" id="IPR029058">
    <property type="entry name" value="AB_hydrolase_fold"/>
</dbReference>
<feature type="domain" description="Alpha/beta hydrolase fold-3" evidence="2">
    <location>
        <begin position="219"/>
        <end position="346"/>
    </location>
</feature>
<dbReference type="Proteomes" id="UP001345827">
    <property type="component" value="Unassembled WGS sequence"/>
</dbReference>
<sequence length="706" mass="80346">MIDHVLGRPSSQFRKVQVFAVVSFWSLYLLRGDKHGPPIIRNLSQRFSKRTTVWQSVVITLLYLYICRNFAKIFNLESPEPLANLYNRSYFRATWITTALDAGFWTAMRIRNKRLRDLASMIFTVYYLIAAEQADEKVRKVRAVLTVDHLRVAWNKPNTPYLRWLTALVRPRFCRYKPRRIRIPRPKQSNYKEPVVAWMYFDGSLAELEKQENLVLDIPGGGFVAMDPRTSDDRLLAWAGRTGLPVLSLDYRKAPEYPYPYALNECFDVYTQVIATRGRCIGMKPETCPRIVLTGDSAGGNLATGTTLMVIQSNQTGNPRGILPCPAGLVLLYPALDMNISSWMTDDQMALIRNPRTAKKYERFIKRKSEDIDRRYTPTTPKPSDDGENEPDFDFFTPRDDASMEKPAIVRQNTDVEAQRQTVAALKPQPLKTRLAVSSMISYFGDRILTPEMMRAMIILYVGPYNRPDFTTDHLLCPAVAPDNLLAKFPKTYLLTGERDPLVDDTVIFAGRIRQAKLHLFRERQEVGLEKSTAEFNEKDHVEVTLIPGISHGFVQFVSIFPDGWKHIFRCGNWIQEIFSKAPHAFEGPSIESRLRSGTLTHDSHSSLELASTQLRHHHRTPTGESMDDDAPLIMSSIKPEEGRSSPQKSNGAAKESNWQRGRATEEKPNPEMTRNKSLASLGSEEDLLKRRMKGLTVGLLGNSDS</sequence>
<dbReference type="SUPFAM" id="SSF53474">
    <property type="entry name" value="alpha/beta-Hydrolases"/>
    <property type="match status" value="1"/>
</dbReference>
<dbReference type="PANTHER" id="PTHR23025:SF3">
    <property type="entry name" value="HORMONE-SENSITIVE LIPASE"/>
    <property type="match status" value="1"/>
</dbReference>
<dbReference type="GO" id="GO:0019433">
    <property type="term" value="P:triglyceride catabolic process"/>
    <property type="evidence" value="ECO:0007669"/>
    <property type="project" value="TreeGrafter"/>
</dbReference>
<dbReference type="AlphaFoldDB" id="A0AAV9Q3A7"/>
<protein>
    <recommendedName>
        <fullName evidence="2">Alpha/beta hydrolase fold-3 domain-containing protein</fullName>
    </recommendedName>
</protein>
<feature type="domain" description="Alpha/beta hydrolase fold-3" evidence="2">
    <location>
        <begin position="434"/>
        <end position="517"/>
    </location>
</feature>
<comment type="caution">
    <text evidence="3">The sequence shown here is derived from an EMBL/GenBank/DDBJ whole genome shotgun (WGS) entry which is preliminary data.</text>
</comment>
<dbReference type="Pfam" id="PF07859">
    <property type="entry name" value="Abhydrolase_3"/>
    <property type="match status" value="2"/>
</dbReference>
<feature type="region of interest" description="Disordered" evidence="1">
    <location>
        <begin position="372"/>
        <end position="398"/>
    </location>
</feature>
<dbReference type="PANTHER" id="PTHR23025">
    <property type="entry name" value="TRIACYLGLYCEROL LIPASE"/>
    <property type="match status" value="1"/>
</dbReference>
<evidence type="ECO:0000313" key="4">
    <source>
        <dbReference type="Proteomes" id="UP001345827"/>
    </source>
</evidence>
<reference evidence="3 4" key="1">
    <citation type="submission" date="2023-06" db="EMBL/GenBank/DDBJ databases">
        <title>Black Yeasts Isolated from many extreme environments.</title>
        <authorList>
            <person name="Coleine C."/>
            <person name="Stajich J.E."/>
            <person name="Selbmann L."/>
        </authorList>
    </citation>
    <scope>NUCLEOTIDE SEQUENCE [LARGE SCALE GENOMIC DNA]</scope>
    <source>
        <strain evidence="3 4">CCFEE 5887</strain>
    </source>
</reference>
<dbReference type="Gene3D" id="3.40.50.1820">
    <property type="entry name" value="alpha/beta hydrolase"/>
    <property type="match status" value="2"/>
</dbReference>
<proteinExistence type="predicted"/>
<feature type="region of interest" description="Disordered" evidence="1">
    <location>
        <begin position="638"/>
        <end position="706"/>
    </location>
</feature>
<name>A0AAV9Q3A7_9PEZI</name>
<dbReference type="GO" id="GO:0005829">
    <property type="term" value="C:cytosol"/>
    <property type="evidence" value="ECO:0007669"/>
    <property type="project" value="TreeGrafter"/>
</dbReference>
<dbReference type="InterPro" id="IPR013094">
    <property type="entry name" value="AB_hydrolase_3"/>
</dbReference>
<evidence type="ECO:0000259" key="2">
    <source>
        <dbReference type="Pfam" id="PF07859"/>
    </source>
</evidence>
<dbReference type="GO" id="GO:0004771">
    <property type="term" value="F:sterol ester esterase activity"/>
    <property type="evidence" value="ECO:0007669"/>
    <property type="project" value="TreeGrafter"/>
</dbReference>
<dbReference type="EMBL" id="JAXLQG010000010">
    <property type="protein sequence ID" value="KAK5535041.1"/>
    <property type="molecule type" value="Genomic_DNA"/>
</dbReference>
<organism evidence="3 4">
    <name type="scientific">Vermiconidia calcicola</name>
    <dbReference type="NCBI Taxonomy" id="1690605"/>
    <lineage>
        <taxon>Eukaryota</taxon>
        <taxon>Fungi</taxon>
        <taxon>Dikarya</taxon>
        <taxon>Ascomycota</taxon>
        <taxon>Pezizomycotina</taxon>
        <taxon>Dothideomycetes</taxon>
        <taxon>Dothideomycetidae</taxon>
        <taxon>Mycosphaerellales</taxon>
        <taxon>Extremaceae</taxon>
        <taxon>Vermiconidia</taxon>
    </lineage>
</organism>
<evidence type="ECO:0000313" key="3">
    <source>
        <dbReference type="EMBL" id="KAK5535041.1"/>
    </source>
</evidence>
<accession>A0AAV9Q3A7</accession>